<dbReference type="EMBL" id="KE138830">
    <property type="protein sequence ID" value="EPT29334.1"/>
    <property type="molecule type" value="Genomic_DNA"/>
</dbReference>
<sequence>MAEQKVCHKKMTQFAAQSMVSSLSSPPRVLRVIQLLLLQITLVTFAVDAQVEPRRLLRQARKPFEAHLRGQNRFYPHLERRNPPRGQQRYVPPRNQQILRHGQFSPDDGAMHFKPPANRVQSPYNFVKAGQAPTSTPYRVYVPLKERRGLAVPVNSREEDKLINKRDGLRTFRKERNVPTSASSQPKEEWADPQMIRPLDAKVLNEGKQFIARAVMAVQGKGVSPSFLTLQTLSQHAGGDEKRNHLHRRYEEAEGESDESVIWDTAALIQWMKPSRSYNIRATDALGIKNASGAQQESSWPLSTSSFLEIARKFNNWTRASGFLNTVRRFWPSGTVAKVADDAGLKHNIIWHKLLGVGGIGGVLLLEDKDEPVGSPLKKFAGKILYQLSDPSMNLSQSKEYFYQARNEEIGVASLFKHAALSLHDCPVTATDRMQFLFQRGFVLPQKAFWFEGTTQIPRFQDIVEASPRVVGSPGGEIMRLDRYIIAYPIVGPDLEDLDPRKFSLSAVTYIIYKLTKLMATMQEMNLVHTDIKAENFLARDDGELFAADLSMSIKMDPATLIPCLQGTMLYLDPNGAECAYRRGYQSPRAKRDAYALGVTFYKLICHDGPFHLGRLEKEAMEQTKTCPGNNPLLLMLSGISRFTRKDWVERKCPLADTSLLTIVKLLLDPREDRRWTPLDLVRKTAFFDQAPGI</sequence>
<keyword evidence="3" id="KW-1185">Reference proteome</keyword>
<name>A0A125YKG3_TOXGM</name>
<dbReference type="PANTHER" id="PTHR24347">
    <property type="entry name" value="SERINE/THREONINE-PROTEIN KINASE"/>
    <property type="match status" value="1"/>
</dbReference>
<dbReference type="InterPro" id="IPR000719">
    <property type="entry name" value="Prot_kinase_dom"/>
</dbReference>
<evidence type="ECO:0000313" key="3">
    <source>
        <dbReference type="Proteomes" id="UP000001529"/>
    </source>
</evidence>
<dbReference type="Gene3D" id="1.10.510.10">
    <property type="entry name" value="Transferase(Phosphotransferase) domain 1"/>
    <property type="match status" value="1"/>
</dbReference>
<dbReference type="GeneID" id="7894843"/>
<dbReference type="VEuPathDB" id="ToxoDB:TGME49_258370"/>
<dbReference type="Pfam" id="PF00069">
    <property type="entry name" value="Pkinase"/>
    <property type="match status" value="1"/>
</dbReference>
<reference evidence="2" key="1">
    <citation type="submission" date="2013-04" db="EMBL/GenBank/DDBJ databases">
        <authorList>
            <person name="Sibley D."/>
            <person name="Venepally P."/>
            <person name="Karamycheva S."/>
            <person name="Hadjithomas M."/>
            <person name="Khan A."/>
            <person name="Brunk B."/>
            <person name="Roos D."/>
            <person name="Caler E."/>
            <person name="Lorenzi H."/>
        </authorList>
    </citation>
    <scope>NUCLEOTIDE SEQUENCE [LARGE SCALE GENOMIC DNA]</scope>
    <source>
        <strain evidence="2">ME49</strain>
    </source>
</reference>
<dbReference type="RefSeq" id="XP_002365051.1">
    <property type="nucleotide sequence ID" value="XM_002365010.1"/>
</dbReference>
<keyword evidence="2" id="KW-0418">Kinase</keyword>
<protein>
    <submittedName>
        <fullName evidence="2">Rhoptry kinase family protein ROP28</fullName>
    </submittedName>
</protein>
<dbReference type="AlphaFoldDB" id="A0A125YKG3"/>
<organism evidence="2 3">
    <name type="scientific">Toxoplasma gondii (strain ATCC 50611 / Me49)</name>
    <dbReference type="NCBI Taxonomy" id="508771"/>
    <lineage>
        <taxon>Eukaryota</taxon>
        <taxon>Sar</taxon>
        <taxon>Alveolata</taxon>
        <taxon>Apicomplexa</taxon>
        <taxon>Conoidasida</taxon>
        <taxon>Coccidia</taxon>
        <taxon>Eucoccidiorida</taxon>
        <taxon>Eimeriorina</taxon>
        <taxon>Sarcocystidae</taxon>
        <taxon>Toxoplasma</taxon>
    </lineage>
</organism>
<dbReference type="OrthoDB" id="332953at2759"/>
<dbReference type="EMBL" id="CM002042">
    <property type="protein sequence ID" value="EPT29334.1"/>
    <property type="molecule type" value="Genomic_DNA"/>
</dbReference>
<dbReference type="PROSITE" id="PS50011">
    <property type="entry name" value="PROTEIN_KINASE_DOM"/>
    <property type="match status" value="1"/>
</dbReference>
<dbReference type="KEGG" id="tgo:TGME49_258370"/>
<proteinExistence type="predicted"/>
<accession>A0A125YKG3</accession>
<keyword evidence="2" id="KW-0808">Transferase</keyword>
<dbReference type="GO" id="GO:0005524">
    <property type="term" value="F:ATP binding"/>
    <property type="evidence" value="ECO:0007669"/>
    <property type="project" value="InterPro"/>
</dbReference>
<dbReference type="GO" id="GO:0004672">
    <property type="term" value="F:protein kinase activity"/>
    <property type="evidence" value="ECO:0007669"/>
    <property type="project" value="InterPro"/>
</dbReference>
<feature type="domain" description="Protein kinase" evidence="1">
    <location>
        <begin position="349"/>
        <end position="688"/>
    </location>
</feature>
<dbReference type="Proteomes" id="UP000001529">
    <property type="component" value="Chromosome VIIb"/>
</dbReference>
<evidence type="ECO:0000259" key="1">
    <source>
        <dbReference type="PROSITE" id="PS50011"/>
    </source>
</evidence>
<evidence type="ECO:0000313" key="2">
    <source>
        <dbReference type="EMBL" id="EPT29334.1"/>
    </source>
</evidence>
<dbReference type="SUPFAM" id="SSF56112">
    <property type="entry name" value="Protein kinase-like (PK-like)"/>
    <property type="match status" value="1"/>
</dbReference>
<gene>
    <name evidence="2" type="primary">ROP28</name>
    <name evidence="2" type="ORF">TGME49_258370</name>
</gene>
<dbReference type="InterPro" id="IPR011009">
    <property type="entry name" value="Kinase-like_dom_sf"/>
</dbReference>
<dbReference type="SMART" id="SM00220">
    <property type="entry name" value="S_TKc"/>
    <property type="match status" value="1"/>
</dbReference>